<evidence type="ECO:0000313" key="12">
    <source>
        <dbReference type="Proteomes" id="UP000648075"/>
    </source>
</evidence>
<dbReference type="PANTHER" id="PTHR45825">
    <property type="entry name" value="GRANULE-BOUND STARCH SYNTHASE 1, CHLOROPLASTIC/AMYLOPLASTIC"/>
    <property type="match status" value="1"/>
</dbReference>
<dbReference type="HAMAP" id="MF_00484">
    <property type="entry name" value="Glycogen_synth"/>
    <property type="match status" value="1"/>
</dbReference>
<evidence type="ECO:0000256" key="6">
    <source>
        <dbReference type="ARBA" id="ARBA00022679"/>
    </source>
</evidence>
<dbReference type="NCBIfam" id="NF001899">
    <property type="entry name" value="PRK00654.1-2"/>
    <property type="match status" value="1"/>
</dbReference>
<name>A0A918PHU5_9SPHN</name>
<sequence>MTIRVLSVTSEAVPLVKTGGLADVAGALPAAVAPHGVAMTTLLPGYPAVLAAIAGSRGKPRAVHTWDALLGTPARLLAGKLGDHPLLVLDVPALFARDGSPYGDLAGNDWADNWHRFAALGRAAADIAGGCVRSGGKPQGFDLVHAHDWQAAMACAYLHYAPFGEAPLPSVMTIHNMAFQGRAGGEVFARLELPSQAWSLDGVEYHGGVGLLKAGIATASRVTTVSPTYAREIRSARFGMGLEGLIAARGNAVSGILNGIDTALWDPSRDPALAARFTRRTLEKRSLNKRALEAEFGLDSGDGPLFVVITRLTWQKGMDVLLEVLDHLVGIGGRLALLGSGDAQIERELLRAAARHPGKVAVRLGYDEGLSHRMQGGGDAILVPSRFEPCGLTQLYGLTYGCVPVVARTGGLADTVIDANPAALAAGVATGIQFDGVDYDSFAAGLSRTVELFAQAPVWRAIQRNAMAGDFSWTASGKAYAELYRSLVP</sequence>
<accession>A0A918PHU5</accession>
<evidence type="ECO:0000259" key="9">
    <source>
        <dbReference type="Pfam" id="PF00534"/>
    </source>
</evidence>
<dbReference type="GO" id="GO:0005978">
    <property type="term" value="P:glycogen biosynthetic process"/>
    <property type="evidence" value="ECO:0007669"/>
    <property type="project" value="UniProtKB-UniRule"/>
</dbReference>
<evidence type="ECO:0000256" key="8">
    <source>
        <dbReference type="HAMAP-Rule" id="MF_00484"/>
    </source>
</evidence>
<protein>
    <recommendedName>
        <fullName evidence="8">Glycogen synthase</fullName>
        <ecNumber evidence="8">2.4.1.21</ecNumber>
    </recommendedName>
    <alternativeName>
        <fullName evidence="8">Starch [bacterial glycogen] synthase</fullName>
    </alternativeName>
</protein>
<dbReference type="AlphaFoldDB" id="A0A918PHU5"/>
<feature type="binding site" evidence="8">
    <location>
        <position position="17"/>
    </location>
    <ligand>
        <name>ADP-alpha-D-glucose</name>
        <dbReference type="ChEBI" id="CHEBI:57498"/>
    </ligand>
</feature>
<evidence type="ECO:0000256" key="2">
    <source>
        <dbReference type="ARBA" id="ARBA00002764"/>
    </source>
</evidence>
<reference evidence="11" key="2">
    <citation type="submission" date="2020-09" db="EMBL/GenBank/DDBJ databases">
        <authorList>
            <person name="Sun Q."/>
            <person name="Kim S."/>
        </authorList>
    </citation>
    <scope>NUCLEOTIDE SEQUENCE</scope>
    <source>
        <strain evidence="11">KCTC 32255</strain>
    </source>
</reference>
<dbReference type="Gene3D" id="3.40.50.2000">
    <property type="entry name" value="Glycogen Phosphorylase B"/>
    <property type="match status" value="2"/>
</dbReference>
<dbReference type="GO" id="GO:0005829">
    <property type="term" value="C:cytosol"/>
    <property type="evidence" value="ECO:0007669"/>
    <property type="project" value="TreeGrafter"/>
</dbReference>
<gene>
    <name evidence="8 11" type="primary">glgA</name>
    <name evidence="11" type="ORF">GCM10011614_25070</name>
</gene>
<feature type="domain" description="Glycosyl transferase family 1" evidence="9">
    <location>
        <begin position="301"/>
        <end position="448"/>
    </location>
</feature>
<organism evidence="11 12">
    <name type="scientific">Novosphingobium colocasiae</name>
    <dbReference type="NCBI Taxonomy" id="1256513"/>
    <lineage>
        <taxon>Bacteria</taxon>
        <taxon>Pseudomonadati</taxon>
        <taxon>Pseudomonadota</taxon>
        <taxon>Alphaproteobacteria</taxon>
        <taxon>Sphingomonadales</taxon>
        <taxon>Sphingomonadaceae</taxon>
        <taxon>Novosphingobium</taxon>
    </lineage>
</organism>
<evidence type="ECO:0000256" key="5">
    <source>
        <dbReference type="ARBA" id="ARBA00022676"/>
    </source>
</evidence>
<dbReference type="Pfam" id="PF08323">
    <property type="entry name" value="Glyco_transf_5"/>
    <property type="match status" value="1"/>
</dbReference>
<keyword evidence="6 8" id="KW-0808">Transferase</keyword>
<reference evidence="11" key="1">
    <citation type="journal article" date="2014" name="Int. J. Syst. Evol. Microbiol.">
        <title>Complete genome sequence of Corynebacterium casei LMG S-19264T (=DSM 44701T), isolated from a smear-ripened cheese.</title>
        <authorList>
            <consortium name="US DOE Joint Genome Institute (JGI-PGF)"/>
            <person name="Walter F."/>
            <person name="Albersmeier A."/>
            <person name="Kalinowski J."/>
            <person name="Ruckert C."/>
        </authorList>
    </citation>
    <scope>NUCLEOTIDE SEQUENCE</scope>
    <source>
        <strain evidence="11">KCTC 32255</strain>
    </source>
</reference>
<dbReference type="PANTHER" id="PTHR45825:SF11">
    <property type="entry name" value="ALPHA AMYLASE DOMAIN-CONTAINING PROTEIN"/>
    <property type="match status" value="1"/>
</dbReference>
<feature type="domain" description="Starch synthase catalytic" evidence="10">
    <location>
        <begin position="4"/>
        <end position="247"/>
    </location>
</feature>
<dbReference type="CDD" id="cd03791">
    <property type="entry name" value="GT5_Glycogen_synthase_DULL1-like"/>
    <property type="match status" value="1"/>
</dbReference>
<keyword evidence="5 8" id="KW-0328">Glycosyltransferase</keyword>
<dbReference type="InterPro" id="IPR011835">
    <property type="entry name" value="GS/SS"/>
</dbReference>
<comment type="caution">
    <text evidence="11">The sequence shown here is derived from an EMBL/GenBank/DDBJ whole genome shotgun (WGS) entry which is preliminary data.</text>
</comment>
<comment type="catalytic activity">
    <reaction evidence="1 8">
        <text>[(1-&gt;4)-alpha-D-glucosyl](n) + ADP-alpha-D-glucose = [(1-&gt;4)-alpha-D-glucosyl](n+1) + ADP + H(+)</text>
        <dbReference type="Rhea" id="RHEA:18189"/>
        <dbReference type="Rhea" id="RHEA-COMP:9584"/>
        <dbReference type="Rhea" id="RHEA-COMP:9587"/>
        <dbReference type="ChEBI" id="CHEBI:15378"/>
        <dbReference type="ChEBI" id="CHEBI:15444"/>
        <dbReference type="ChEBI" id="CHEBI:57498"/>
        <dbReference type="ChEBI" id="CHEBI:456216"/>
        <dbReference type="EC" id="2.4.1.21"/>
    </reaction>
</comment>
<dbReference type="EMBL" id="BMZA01000010">
    <property type="protein sequence ID" value="GGZ09274.1"/>
    <property type="molecule type" value="Genomic_DNA"/>
</dbReference>
<dbReference type="InterPro" id="IPR013534">
    <property type="entry name" value="Starch_synth_cat_dom"/>
</dbReference>
<comment type="similarity">
    <text evidence="4 8">Belongs to the glycosyltransferase 1 family. Bacterial/plant glycogen synthase subfamily.</text>
</comment>
<keyword evidence="12" id="KW-1185">Reference proteome</keyword>
<evidence type="ECO:0000259" key="10">
    <source>
        <dbReference type="Pfam" id="PF08323"/>
    </source>
</evidence>
<keyword evidence="7 8" id="KW-0320">Glycogen biosynthesis</keyword>
<evidence type="ECO:0000313" key="11">
    <source>
        <dbReference type="EMBL" id="GGZ09274.1"/>
    </source>
</evidence>
<dbReference type="InterPro" id="IPR001296">
    <property type="entry name" value="Glyco_trans_1"/>
</dbReference>
<dbReference type="SUPFAM" id="SSF53756">
    <property type="entry name" value="UDP-Glycosyltransferase/glycogen phosphorylase"/>
    <property type="match status" value="1"/>
</dbReference>
<evidence type="ECO:0000256" key="1">
    <source>
        <dbReference type="ARBA" id="ARBA00001478"/>
    </source>
</evidence>
<dbReference type="RefSeq" id="WP_189621559.1">
    <property type="nucleotide sequence ID" value="NZ_BMZA01000010.1"/>
</dbReference>
<evidence type="ECO:0000256" key="7">
    <source>
        <dbReference type="ARBA" id="ARBA00023056"/>
    </source>
</evidence>
<dbReference type="NCBIfam" id="TIGR02095">
    <property type="entry name" value="glgA"/>
    <property type="match status" value="1"/>
</dbReference>
<dbReference type="GO" id="GO:0004373">
    <property type="term" value="F:alpha-1,4-glucan glucosyltransferase (UDP-glucose donor) activity"/>
    <property type="evidence" value="ECO:0007669"/>
    <property type="project" value="InterPro"/>
</dbReference>
<comment type="function">
    <text evidence="2 8">Synthesizes alpha-1,4-glucan chains using ADP-glucose.</text>
</comment>
<dbReference type="Pfam" id="PF00534">
    <property type="entry name" value="Glycos_transf_1"/>
    <property type="match status" value="1"/>
</dbReference>
<dbReference type="Proteomes" id="UP000648075">
    <property type="component" value="Unassembled WGS sequence"/>
</dbReference>
<evidence type="ECO:0000256" key="3">
    <source>
        <dbReference type="ARBA" id="ARBA00004964"/>
    </source>
</evidence>
<evidence type="ECO:0000256" key="4">
    <source>
        <dbReference type="ARBA" id="ARBA00010281"/>
    </source>
</evidence>
<proteinExistence type="inferred from homology"/>
<dbReference type="GO" id="GO:0009011">
    <property type="term" value="F:alpha-1,4-glucan glucosyltransferase (ADP-glucose donor) activity"/>
    <property type="evidence" value="ECO:0007669"/>
    <property type="project" value="UniProtKB-UniRule"/>
</dbReference>
<dbReference type="EC" id="2.4.1.21" evidence="8"/>
<comment type="pathway">
    <text evidence="3 8">Glycan biosynthesis; glycogen biosynthesis.</text>
</comment>